<sequence length="512" mass="57038">MKKLIPLLIFTISTFLWAQQFTMPGAGEPDNGVSQTQYIPQAVLPLSAVPETAENLQLAISNRQYPVTPGDVYELTFLLAGETVSNILLVESDYTINMTIFGKLNASGMTFAQLKPVIEQKIADAYPRSLPSLNIISVGVFQVPVRGEIPESRYVTAWGLSRLSEVLDGILGDYSSVRDIQILSRDGVTNSYDLLLALNQGDLAQNPTIRPDDTIIINRIHREIEMRGEVYKPGVYQLLDSDTIDHVERYTGGFTPMANAERIRIDRFTGNHPSTFFINREDYSREFEFHNGDIVTVPSIIRVQPVVYVEGGILNSEVLQTLGVDTIDQIEEYDRISYPISLGETLYDILDSLRDSFAPFASLRNGYILRDGVPIAVNMERLIYNYDIEDDVLLEPFDQIIIPVNRPLVYVTGAANFPGPFPYNPNADYIYYVNQAGGFDNLRNKNGKVIITDSTGSRKSELDSIEPGDTINAISNDFLYNFNQYFPAIATGLGLITTMISIATALNYSGAE</sequence>
<feature type="signal peptide" evidence="2">
    <location>
        <begin position="1"/>
        <end position="18"/>
    </location>
</feature>
<feature type="transmembrane region" description="Helical" evidence="1">
    <location>
        <begin position="485"/>
        <end position="508"/>
    </location>
</feature>
<proteinExistence type="predicted"/>
<evidence type="ECO:0000313" key="4">
    <source>
        <dbReference type="Proteomes" id="UP000587760"/>
    </source>
</evidence>
<keyword evidence="4" id="KW-1185">Reference proteome</keyword>
<keyword evidence="1" id="KW-1133">Transmembrane helix</keyword>
<keyword evidence="1" id="KW-0812">Transmembrane</keyword>
<organism evidence="3 4">
    <name type="scientific">Spirochaeta isovalerica</name>
    <dbReference type="NCBI Taxonomy" id="150"/>
    <lineage>
        <taxon>Bacteria</taxon>
        <taxon>Pseudomonadati</taxon>
        <taxon>Spirochaetota</taxon>
        <taxon>Spirochaetia</taxon>
        <taxon>Spirochaetales</taxon>
        <taxon>Spirochaetaceae</taxon>
        <taxon>Spirochaeta</taxon>
    </lineage>
</organism>
<protein>
    <submittedName>
        <fullName evidence="3">Protein involved in polysaccharide export with SLBB domain</fullName>
    </submittedName>
</protein>
<dbReference type="PANTHER" id="PTHR33619">
    <property type="entry name" value="POLYSACCHARIDE EXPORT PROTEIN GFCE-RELATED"/>
    <property type="match status" value="1"/>
</dbReference>
<keyword evidence="1" id="KW-0472">Membrane</keyword>
<comment type="caution">
    <text evidence="3">The sequence shown here is derived from an EMBL/GenBank/DDBJ whole genome shotgun (WGS) entry which is preliminary data.</text>
</comment>
<dbReference type="PANTHER" id="PTHR33619:SF3">
    <property type="entry name" value="POLYSACCHARIDE EXPORT PROTEIN GFCE-RELATED"/>
    <property type="match status" value="1"/>
</dbReference>
<reference evidence="3 4" key="1">
    <citation type="submission" date="2020-08" db="EMBL/GenBank/DDBJ databases">
        <title>Genomic Encyclopedia of Type Strains, Phase IV (KMG-IV): sequencing the most valuable type-strain genomes for metagenomic binning, comparative biology and taxonomic classification.</title>
        <authorList>
            <person name="Goeker M."/>
        </authorList>
    </citation>
    <scope>NUCLEOTIDE SEQUENCE [LARGE SCALE GENOMIC DNA]</scope>
    <source>
        <strain evidence="3 4">DSM 2461</strain>
    </source>
</reference>
<dbReference type="Proteomes" id="UP000587760">
    <property type="component" value="Unassembled WGS sequence"/>
</dbReference>
<dbReference type="GO" id="GO:0015159">
    <property type="term" value="F:polysaccharide transmembrane transporter activity"/>
    <property type="evidence" value="ECO:0007669"/>
    <property type="project" value="InterPro"/>
</dbReference>
<accession>A0A841R784</accession>
<name>A0A841R784_9SPIO</name>
<evidence type="ECO:0000313" key="3">
    <source>
        <dbReference type="EMBL" id="MBB6479241.1"/>
    </source>
</evidence>
<dbReference type="Gene3D" id="3.10.560.10">
    <property type="entry name" value="Outer membrane lipoprotein wza domain like"/>
    <property type="match status" value="2"/>
</dbReference>
<dbReference type="InterPro" id="IPR049712">
    <property type="entry name" value="Poly_export"/>
</dbReference>
<evidence type="ECO:0000256" key="2">
    <source>
        <dbReference type="SAM" id="SignalP"/>
    </source>
</evidence>
<dbReference type="RefSeq" id="WP_184744241.1">
    <property type="nucleotide sequence ID" value="NZ_JACHGJ010000001.1"/>
</dbReference>
<gene>
    <name evidence="3" type="ORF">HNR50_000874</name>
</gene>
<dbReference type="AlphaFoldDB" id="A0A841R784"/>
<feature type="chain" id="PRO_5032745454" evidence="2">
    <location>
        <begin position="19"/>
        <end position="512"/>
    </location>
</feature>
<dbReference type="EMBL" id="JACHGJ010000001">
    <property type="protein sequence ID" value="MBB6479241.1"/>
    <property type="molecule type" value="Genomic_DNA"/>
</dbReference>
<evidence type="ECO:0000256" key="1">
    <source>
        <dbReference type="SAM" id="Phobius"/>
    </source>
</evidence>
<keyword evidence="2" id="KW-0732">Signal</keyword>